<dbReference type="Proteomes" id="UP001465976">
    <property type="component" value="Unassembled WGS sequence"/>
</dbReference>
<accession>A0ABR3FL57</accession>
<feature type="compositionally biased region" description="Basic and acidic residues" evidence="3">
    <location>
        <begin position="80"/>
        <end position="116"/>
    </location>
</feature>
<evidence type="ECO:0000256" key="2">
    <source>
        <dbReference type="ARBA" id="ARBA00022553"/>
    </source>
</evidence>
<dbReference type="Pfam" id="PF01237">
    <property type="entry name" value="Oxysterol_BP"/>
    <property type="match status" value="1"/>
</dbReference>
<protein>
    <submittedName>
        <fullName evidence="4">Uncharacterized protein</fullName>
    </submittedName>
</protein>
<keyword evidence="2" id="KW-0597">Phosphoprotein</keyword>
<evidence type="ECO:0000256" key="3">
    <source>
        <dbReference type="SAM" id="MobiDB-lite"/>
    </source>
</evidence>
<name>A0ABR3FL57_9AGAR</name>
<dbReference type="SUPFAM" id="SSF144000">
    <property type="entry name" value="Oxysterol-binding protein-like"/>
    <property type="match status" value="1"/>
</dbReference>
<proteinExistence type="inferred from homology"/>
<comment type="similarity">
    <text evidence="1">Belongs to the OSBP family.</text>
</comment>
<dbReference type="InterPro" id="IPR000648">
    <property type="entry name" value="Oxysterol-bd"/>
</dbReference>
<dbReference type="EMBL" id="JBAHYK010000250">
    <property type="protein sequence ID" value="KAL0576064.1"/>
    <property type="molecule type" value="Genomic_DNA"/>
</dbReference>
<organism evidence="4 5">
    <name type="scientific">Marasmius crinis-equi</name>
    <dbReference type="NCBI Taxonomy" id="585013"/>
    <lineage>
        <taxon>Eukaryota</taxon>
        <taxon>Fungi</taxon>
        <taxon>Dikarya</taxon>
        <taxon>Basidiomycota</taxon>
        <taxon>Agaricomycotina</taxon>
        <taxon>Agaricomycetes</taxon>
        <taxon>Agaricomycetidae</taxon>
        <taxon>Agaricales</taxon>
        <taxon>Marasmiineae</taxon>
        <taxon>Marasmiaceae</taxon>
        <taxon>Marasmius</taxon>
    </lineage>
</organism>
<feature type="region of interest" description="Disordered" evidence="3">
    <location>
        <begin position="79"/>
        <end position="124"/>
    </location>
</feature>
<evidence type="ECO:0000256" key="1">
    <source>
        <dbReference type="ARBA" id="ARBA00008842"/>
    </source>
</evidence>
<comment type="caution">
    <text evidence="4">The sequence shown here is derived from an EMBL/GenBank/DDBJ whole genome shotgun (WGS) entry which is preliminary data.</text>
</comment>
<reference evidence="4 5" key="1">
    <citation type="submission" date="2024-02" db="EMBL/GenBank/DDBJ databases">
        <title>A draft genome for the cacao thread blight pathogen Marasmius crinis-equi.</title>
        <authorList>
            <person name="Cohen S.P."/>
            <person name="Baruah I.K."/>
            <person name="Amoako-Attah I."/>
            <person name="Bukari Y."/>
            <person name="Meinhardt L.W."/>
            <person name="Bailey B.A."/>
        </authorList>
    </citation>
    <scope>NUCLEOTIDE SEQUENCE [LARGE SCALE GENOMIC DNA]</scope>
    <source>
        <strain evidence="4 5">GH-76</strain>
    </source>
</reference>
<gene>
    <name evidence="4" type="ORF">V5O48_005922</name>
</gene>
<dbReference type="PANTHER" id="PTHR10972:SF205">
    <property type="entry name" value="OXYSTEROL-BINDING PROTEIN 1"/>
    <property type="match status" value="1"/>
</dbReference>
<dbReference type="PANTHER" id="PTHR10972">
    <property type="entry name" value="OXYSTEROL-BINDING PROTEIN-RELATED"/>
    <property type="match status" value="1"/>
</dbReference>
<keyword evidence="5" id="KW-1185">Reference proteome</keyword>
<evidence type="ECO:0000313" key="5">
    <source>
        <dbReference type="Proteomes" id="UP001465976"/>
    </source>
</evidence>
<sequence length="170" mass="19866">MTVSSTGPSSPSASPEYFLLWRNSEKPVGSPFNLTPFALTLNDCPKDTLKPYLAPTDCRLRPDQRAFEIGYYEQANTLKQDQEEKQRATRKARELGEMPPHKPRWFRAETDGDSGDRVWAPSRATNGQPEYWQERQKIWKQKKNGLPDVRWKDVEAIFIDEPDFLQKHWR</sequence>
<dbReference type="InterPro" id="IPR037239">
    <property type="entry name" value="OSBP_sf"/>
</dbReference>
<evidence type="ECO:0000313" key="4">
    <source>
        <dbReference type="EMBL" id="KAL0576064.1"/>
    </source>
</evidence>